<name>A0A914USF4_9BILA</name>
<protein>
    <submittedName>
        <fullName evidence="2">Uncharacterized protein</fullName>
    </submittedName>
</protein>
<dbReference type="WBParaSite" id="PSAMB.scaffold1222size34137.g11803.t1">
    <property type="protein sequence ID" value="PSAMB.scaffold1222size34137.g11803.t1"/>
    <property type="gene ID" value="PSAMB.scaffold1222size34137.g11803"/>
</dbReference>
<proteinExistence type="predicted"/>
<dbReference type="Proteomes" id="UP000887566">
    <property type="component" value="Unplaced"/>
</dbReference>
<sequence>MDVLSAAVMADLRNITVRALIRPEVDKMERSELNVDPGGRATTRRDAAKLDQCRAATSKTATLTAAWERFVFAPNRLLLDSPSLASSRRRVVLVCDRVRGGGPDAFFSPRVLPSDSRPRFVGYTRFRVVSAPAPKLAPSRPAETFGFSQVASSNFNASLK</sequence>
<organism evidence="1 2">
    <name type="scientific">Plectus sambesii</name>
    <dbReference type="NCBI Taxonomy" id="2011161"/>
    <lineage>
        <taxon>Eukaryota</taxon>
        <taxon>Metazoa</taxon>
        <taxon>Ecdysozoa</taxon>
        <taxon>Nematoda</taxon>
        <taxon>Chromadorea</taxon>
        <taxon>Plectida</taxon>
        <taxon>Plectina</taxon>
        <taxon>Plectoidea</taxon>
        <taxon>Plectidae</taxon>
        <taxon>Plectus</taxon>
    </lineage>
</organism>
<accession>A0A914USF4</accession>
<keyword evidence="1" id="KW-1185">Reference proteome</keyword>
<evidence type="ECO:0000313" key="1">
    <source>
        <dbReference type="Proteomes" id="UP000887566"/>
    </source>
</evidence>
<evidence type="ECO:0000313" key="2">
    <source>
        <dbReference type="WBParaSite" id="PSAMB.scaffold1222size34137.g11803.t1"/>
    </source>
</evidence>
<reference evidence="2" key="1">
    <citation type="submission" date="2022-11" db="UniProtKB">
        <authorList>
            <consortium name="WormBaseParasite"/>
        </authorList>
    </citation>
    <scope>IDENTIFICATION</scope>
</reference>
<dbReference type="AlphaFoldDB" id="A0A914USF4"/>